<evidence type="ECO:0000256" key="6">
    <source>
        <dbReference type="ARBA" id="ARBA00023284"/>
    </source>
</evidence>
<dbReference type="SUPFAM" id="SSF52833">
    <property type="entry name" value="Thioredoxin-like"/>
    <property type="match status" value="1"/>
</dbReference>
<evidence type="ECO:0000313" key="9">
    <source>
        <dbReference type="EMBL" id="SVC75205.1"/>
    </source>
</evidence>
<protein>
    <recommendedName>
        <fullName evidence="10">Thiol:disulfide interchange protein</fullName>
    </recommendedName>
</protein>
<dbReference type="SUPFAM" id="SSF54423">
    <property type="entry name" value="DsbC/DsbG N-terminal domain-like"/>
    <property type="match status" value="1"/>
</dbReference>
<dbReference type="Gene3D" id="3.40.30.10">
    <property type="entry name" value="Glutaredoxin"/>
    <property type="match status" value="1"/>
</dbReference>
<dbReference type="PANTHER" id="PTHR35272:SF3">
    <property type="entry name" value="THIOL:DISULFIDE INTERCHANGE PROTEIN DSBC"/>
    <property type="match status" value="1"/>
</dbReference>
<name>A0A382PRB8_9ZZZZ</name>
<accession>A0A382PRB8</accession>
<proteinExistence type="inferred from homology"/>
<comment type="subcellular location">
    <subcellularLocation>
        <location evidence="1">Periplasm</location>
    </subcellularLocation>
</comment>
<evidence type="ECO:0008006" key="10">
    <source>
        <dbReference type="Google" id="ProtNLM"/>
    </source>
</evidence>
<evidence type="ECO:0000256" key="3">
    <source>
        <dbReference type="ARBA" id="ARBA00022729"/>
    </source>
</evidence>
<evidence type="ECO:0000259" key="7">
    <source>
        <dbReference type="Pfam" id="PF10411"/>
    </source>
</evidence>
<keyword evidence="4" id="KW-0574">Periplasm</keyword>
<dbReference type="InterPro" id="IPR033954">
    <property type="entry name" value="DiS-bond_Isoase_DsbC/G"/>
</dbReference>
<dbReference type="GO" id="GO:0042597">
    <property type="term" value="C:periplasmic space"/>
    <property type="evidence" value="ECO:0007669"/>
    <property type="project" value="UniProtKB-SubCell"/>
</dbReference>
<organism evidence="9">
    <name type="scientific">marine metagenome</name>
    <dbReference type="NCBI Taxonomy" id="408172"/>
    <lineage>
        <taxon>unclassified sequences</taxon>
        <taxon>metagenomes</taxon>
        <taxon>ecological metagenomes</taxon>
    </lineage>
</organism>
<dbReference type="Gene3D" id="3.10.450.70">
    <property type="entry name" value="Disulphide bond isomerase, DsbC/G, N-terminal"/>
    <property type="match status" value="1"/>
</dbReference>
<feature type="domain" description="Thioredoxin-like fold" evidence="8">
    <location>
        <begin position="116"/>
        <end position="231"/>
    </location>
</feature>
<evidence type="ECO:0000259" key="8">
    <source>
        <dbReference type="Pfam" id="PF13098"/>
    </source>
</evidence>
<dbReference type="Pfam" id="PF10411">
    <property type="entry name" value="DsbC_N"/>
    <property type="match status" value="1"/>
</dbReference>
<keyword evidence="3" id="KW-0732">Signal</keyword>
<keyword evidence="5" id="KW-1015">Disulfide bond</keyword>
<dbReference type="InterPro" id="IPR012336">
    <property type="entry name" value="Thioredoxin-like_fold"/>
</dbReference>
<comment type="similarity">
    <text evidence="2">Belongs to the thioredoxin family. DsbC subfamily.</text>
</comment>
<dbReference type="InterPro" id="IPR018950">
    <property type="entry name" value="DiS-bond_isomerase_DsbC/G_N"/>
</dbReference>
<dbReference type="EMBL" id="UINC01108820">
    <property type="protein sequence ID" value="SVC75205.1"/>
    <property type="molecule type" value="Genomic_DNA"/>
</dbReference>
<evidence type="ECO:0000256" key="5">
    <source>
        <dbReference type="ARBA" id="ARBA00023157"/>
    </source>
</evidence>
<dbReference type="InterPro" id="IPR009094">
    <property type="entry name" value="DiS-bond_isomerase_DsbC/G_N_sf"/>
</dbReference>
<keyword evidence="6" id="KW-0676">Redox-active center</keyword>
<sequence>MRLFAHLLLVMLIMISPASANEVPTAVLETAAGLLPGEAPDAVSAAPVKGFYQAIYGPKVVYISADGKYLLYGDLIDLDKNVNLTEDARKTGRVEILGQLDEAGMVVFEPARVTSTITVFTDTSCGYCVKLHREMATINAGGVKVRYLGYPRAGTQSPTFETLVSVWCADDPQQAMTDAKAGLSIEKKSCQTAIGRHIEAAQLVGVRGTPTIVLQDGQVIPGYVPAGELVEIANAAAEQAVN</sequence>
<dbReference type="InterPro" id="IPR051470">
    <property type="entry name" value="Thiol:disulfide_interchange"/>
</dbReference>
<feature type="domain" description="Disulphide bond isomerase DsbC/G N-terminal" evidence="7">
    <location>
        <begin position="25"/>
        <end position="86"/>
    </location>
</feature>
<dbReference type="InterPro" id="IPR036249">
    <property type="entry name" value="Thioredoxin-like_sf"/>
</dbReference>
<dbReference type="Pfam" id="PF13098">
    <property type="entry name" value="Thioredoxin_2"/>
    <property type="match status" value="1"/>
</dbReference>
<dbReference type="PANTHER" id="PTHR35272">
    <property type="entry name" value="THIOL:DISULFIDE INTERCHANGE PROTEIN DSBC-RELATED"/>
    <property type="match status" value="1"/>
</dbReference>
<evidence type="ECO:0000256" key="1">
    <source>
        <dbReference type="ARBA" id="ARBA00004418"/>
    </source>
</evidence>
<dbReference type="AlphaFoldDB" id="A0A382PRB8"/>
<dbReference type="CDD" id="cd03020">
    <property type="entry name" value="DsbA_DsbC_DsbG"/>
    <property type="match status" value="1"/>
</dbReference>
<evidence type="ECO:0000256" key="2">
    <source>
        <dbReference type="ARBA" id="ARBA00009813"/>
    </source>
</evidence>
<reference evidence="9" key="1">
    <citation type="submission" date="2018-05" db="EMBL/GenBank/DDBJ databases">
        <authorList>
            <person name="Lanie J.A."/>
            <person name="Ng W.-L."/>
            <person name="Kazmierczak K.M."/>
            <person name="Andrzejewski T.M."/>
            <person name="Davidsen T.M."/>
            <person name="Wayne K.J."/>
            <person name="Tettelin H."/>
            <person name="Glass J.I."/>
            <person name="Rusch D."/>
            <person name="Podicherti R."/>
            <person name="Tsui H.-C.T."/>
            <person name="Winkler M.E."/>
        </authorList>
    </citation>
    <scope>NUCLEOTIDE SEQUENCE</scope>
</reference>
<gene>
    <name evidence="9" type="ORF">METZ01_LOCUS328059</name>
</gene>
<evidence type="ECO:0000256" key="4">
    <source>
        <dbReference type="ARBA" id="ARBA00022764"/>
    </source>
</evidence>